<dbReference type="InterPro" id="IPR055235">
    <property type="entry name" value="ASD1_cat"/>
</dbReference>
<keyword evidence="4" id="KW-1185">Reference proteome</keyword>
<evidence type="ECO:0000313" key="4">
    <source>
        <dbReference type="Proteomes" id="UP000196084"/>
    </source>
</evidence>
<gene>
    <name evidence="3" type="ORF">B2G88_03310</name>
</gene>
<dbReference type="PANTHER" id="PTHR43576:SF2">
    <property type="entry name" value="INTRACELLULAR EXO-ALPHA-L-ARABINOFURANOSIDASE 2"/>
    <property type="match status" value="1"/>
</dbReference>
<dbReference type="Proteomes" id="UP000196084">
    <property type="component" value="Unassembled WGS sequence"/>
</dbReference>
<proteinExistence type="predicted"/>
<accession>A0A202EC99</accession>
<feature type="region of interest" description="Disordered" evidence="1">
    <location>
        <begin position="35"/>
        <end position="87"/>
    </location>
</feature>
<organism evidence="3 4">
    <name type="scientific">Natronolimnobius baerhuensis</name>
    <dbReference type="NCBI Taxonomy" id="253108"/>
    <lineage>
        <taxon>Archaea</taxon>
        <taxon>Methanobacteriati</taxon>
        <taxon>Methanobacteriota</taxon>
        <taxon>Stenosarchaea group</taxon>
        <taxon>Halobacteria</taxon>
        <taxon>Halobacteriales</taxon>
        <taxon>Natrialbaceae</taxon>
        <taxon>Natronolimnobius</taxon>
    </lineage>
</organism>
<evidence type="ECO:0000256" key="1">
    <source>
        <dbReference type="SAM" id="MobiDB-lite"/>
    </source>
</evidence>
<dbReference type="RefSeq" id="WP_054862234.1">
    <property type="nucleotide sequence ID" value="NZ_MWPH01000001.1"/>
</dbReference>
<dbReference type="PANTHER" id="PTHR43576">
    <property type="entry name" value="ALPHA-L-ARABINOFURANOSIDASE C-RELATED"/>
    <property type="match status" value="1"/>
</dbReference>
<dbReference type="AlphaFoldDB" id="A0A202EC99"/>
<dbReference type="GO" id="GO:0000272">
    <property type="term" value="P:polysaccharide catabolic process"/>
    <property type="evidence" value="ECO:0007669"/>
    <property type="project" value="TreeGrafter"/>
</dbReference>
<dbReference type="Pfam" id="PF22848">
    <property type="entry name" value="ASD1_dom"/>
    <property type="match status" value="1"/>
</dbReference>
<dbReference type="EMBL" id="MWPH01000001">
    <property type="protein sequence ID" value="OVE85855.1"/>
    <property type="molecule type" value="Genomic_DNA"/>
</dbReference>
<dbReference type="InterPro" id="IPR013780">
    <property type="entry name" value="Glyco_hydro_b"/>
</dbReference>
<sequence>MADQHDSSVPTRSTYRRQCLGLQAAAVAGLIAGCSELGSDDTGSENGIDDETDANDSEDSSDDTDGDESHPASFDATVSVDPDERNDREVPETLFGRFAEHYGDHEIYPGIYAEHVTNTAFVAWGQVQPDSPSHVYGFDQVGEYDGVPFPWEPLGDAAFELPETGGVRGLEDWDSDGGWPDVGQEPRNAHQRLTLEDETAGLRQQIPLPDWRTLSYEFAISARSDEIDTLEVRLTAPDGDELANETVDGLAGEWQRFEDIALTLEAESGSQLEGGAQGDFASPYGEYVLEIVAEGTGTLDLDWASLLPADAVNGKFNPTTIDLMDDRNVSLLKWPGGNVTSTYKWENGVGPVEDRPIRPNVVWNGLDPNLMGTAEYVEFCKLTDVEPTITVGVTVEDTDREFQPPMPITPEDAANWVEYCNGDTDTEYGALRAEHGYEEPFDIEVWEVGNEVWGEWQAGGTHDGEAFAERALEFIEAMTAVDDSITVIPDGLDPMYGDADLPEPDDWNDALFDIVGDKMDGIGMHRYNWGIRDGDPGSVEEWKADNDADALDYNEVLVSFPTQFGQLVEETAERAAAEYGLKDLEFVIGEWGLYPTVTPGDPWPGMPTMAGASYVAGMFNAFIRQSDRLRRASHTHLPVRMFPPEHIDHPANPNPLLPVGYTLSLYATVFDDERTWEVIDASVDGMTRDLPETGVRIREQADVSYVDVTAIATPDTDAYCAFLTNRNLRSDADVTLEVPDAFDGTDASVVVQRPTDDPHELQDGVGDAPDAWYEWDDLESYAVDEQELAIENGHLTLSLDPAAVARVRLE</sequence>
<dbReference type="OrthoDB" id="256115at2157"/>
<feature type="domain" description="Alpha-L-arabinofuranosidase 1 catalytic" evidence="2">
    <location>
        <begin position="324"/>
        <end position="489"/>
    </location>
</feature>
<feature type="compositionally biased region" description="Acidic residues" evidence="1">
    <location>
        <begin position="38"/>
        <end position="66"/>
    </location>
</feature>
<dbReference type="SUPFAM" id="SSF51445">
    <property type="entry name" value="(Trans)glycosidases"/>
    <property type="match status" value="1"/>
</dbReference>
<dbReference type="Gene3D" id="3.20.20.80">
    <property type="entry name" value="Glycosidases"/>
    <property type="match status" value="1"/>
</dbReference>
<name>A0A202EC99_9EURY</name>
<dbReference type="InterPro" id="IPR017853">
    <property type="entry name" value="GH"/>
</dbReference>
<evidence type="ECO:0000259" key="2">
    <source>
        <dbReference type="Pfam" id="PF22848"/>
    </source>
</evidence>
<comment type="caution">
    <text evidence="3">The sequence shown here is derived from an EMBL/GenBank/DDBJ whole genome shotgun (WGS) entry which is preliminary data.</text>
</comment>
<reference evidence="3 4" key="1">
    <citation type="submission" date="2017-02" db="EMBL/GenBank/DDBJ databases">
        <title>Natronthermophilus aegyptiacus gen. nov.,sp. nov., an aerobic, extremely halophilic alkalithermophilic archaeon isolated from the athalassohaline Wadi An Natrun, Egypt.</title>
        <authorList>
            <person name="Zhao B."/>
        </authorList>
    </citation>
    <scope>NUCLEOTIDE SEQUENCE [LARGE SCALE GENOMIC DNA]</scope>
    <source>
        <strain evidence="3 4">CGMCC 1.3597</strain>
    </source>
</reference>
<evidence type="ECO:0000313" key="3">
    <source>
        <dbReference type="EMBL" id="OVE85855.1"/>
    </source>
</evidence>
<dbReference type="Gene3D" id="2.60.40.1180">
    <property type="entry name" value="Golgi alpha-mannosidase II"/>
    <property type="match status" value="1"/>
</dbReference>
<protein>
    <recommendedName>
        <fullName evidence="2">Alpha-L-arabinofuranosidase 1 catalytic domain-containing protein</fullName>
    </recommendedName>
</protein>